<keyword evidence="2" id="KW-0238">DNA-binding</keyword>
<dbReference type="PRINTS" id="PR00598">
    <property type="entry name" value="HTHMARR"/>
</dbReference>
<dbReference type="SMART" id="SM00347">
    <property type="entry name" value="HTH_MARR"/>
    <property type="match status" value="1"/>
</dbReference>
<feature type="domain" description="HTH marR-type" evidence="1">
    <location>
        <begin position="1"/>
        <end position="133"/>
    </location>
</feature>
<comment type="caution">
    <text evidence="2">The sequence shown here is derived from an EMBL/GenBank/DDBJ whole genome shotgun (WGS) entry which is preliminary data.</text>
</comment>
<dbReference type="PROSITE" id="PS50995">
    <property type="entry name" value="HTH_MARR_2"/>
    <property type="match status" value="1"/>
</dbReference>
<protein>
    <submittedName>
        <fullName evidence="2">DNA-binding MarR family transcriptional regulator</fullName>
    </submittedName>
</protein>
<keyword evidence="3" id="KW-1185">Reference proteome</keyword>
<evidence type="ECO:0000313" key="2">
    <source>
        <dbReference type="EMBL" id="MBP2179826.1"/>
    </source>
</evidence>
<dbReference type="Pfam" id="PF12802">
    <property type="entry name" value="MarR_2"/>
    <property type="match status" value="1"/>
</dbReference>
<dbReference type="InterPro" id="IPR036388">
    <property type="entry name" value="WH-like_DNA-bd_sf"/>
</dbReference>
<reference evidence="2 3" key="1">
    <citation type="submission" date="2021-03" db="EMBL/GenBank/DDBJ databases">
        <title>Sequencing the genomes of 1000 actinobacteria strains.</title>
        <authorList>
            <person name="Klenk H.-P."/>
        </authorList>
    </citation>
    <scope>NUCLEOTIDE SEQUENCE [LARGE SCALE GENOMIC DNA]</scope>
    <source>
        <strain evidence="2 3">DSM 45510</strain>
    </source>
</reference>
<evidence type="ECO:0000313" key="3">
    <source>
        <dbReference type="Proteomes" id="UP000741013"/>
    </source>
</evidence>
<dbReference type="InterPro" id="IPR036390">
    <property type="entry name" value="WH_DNA-bd_sf"/>
</dbReference>
<dbReference type="SUPFAM" id="SSF46785">
    <property type="entry name" value="Winged helix' DNA-binding domain"/>
    <property type="match status" value="1"/>
</dbReference>
<dbReference type="Gene3D" id="1.10.10.10">
    <property type="entry name" value="Winged helix-like DNA-binding domain superfamily/Winged helix DNA-binding domain"/>
    <property type="match status" value="1"/>
</dbReference>
<accession>A0ABS4PK92</accession>
<evidence type="ECO:0000259" key="1">
    <source>
        <dbReference type="PROSITE" id="PS50995"/>
    </source>
</evidence>
<dbReference type="RefSeq" id="WP_209663495.1">
    <property type="nucleotide sequence ID" value="NZ_JAGGMS010000001.1"/>
</dbReference>
<gene>
    <name evidence="2" type="ORF">JOM49_001352</name>
</gene>
<proteinExistence type="predicted"/>
<organism evidence="2 3">
    <name type="scientific">Amycolatopsis magusensis</name>
    <dbReference type="NCBI Taxonomy" id="882444"/>
    <lineage>
        <taxon>Bacteria</taxon>
        <taxon>Bacillati</taxon>
        <taxon>Actinomycetota</taxon>
        <taxon>Actinomycetes</taxon>
        <taxon>Pseudonocardiales</taxon>
        <taxon>Pseudonocardiaceae</taxon>
        <taxon>Amycolatopsis</taxon>
    </lineage>
</organism>
<dbReference type="GO" id="GO:0003677">
    <property type="term" value="F:DNA binding"/>
    <property type="evidence" value="ECO:0007669"/>
    <property type="project" value="UniProtKB-KW"/>
</dbReference>
<dbReference type="Proteomes" id="UP000741013">
    <property type="component" value="Unassembled WGS sequence"/>
</dbReference>
<dbReference type="EMBL" id="JAGGMS010000001">
    <property type="protein sequence ID" value="MBP2179826.1"/>
    <property type="molecule type" value="Genomic_DNA"/>
</dbReference>
<sequence length="144" mass="15997">MKPPIPYLLAYAHTLASRQAAERLRRFGLTARQFGVLVQLQLEPELTMSELARQFGVSRQSLHEMVGELEDAGHLYRVPGATGRTVRLVLTEGTERLLAAAEGPMMRAEHDLVAGLTARETEALRGLLQKLLAQATDDESWLSY</sequence>
<dbReference type="PANTHER" id="PTHR33164">
    <property type="entry name" value="TRANSCRIPTIONAL REGULATOR, MARR FAMILY"/>
    <property type="match status" value="1"/>
</dbReference>
<dbReference type="PANTHER" id="PTHR33164:SF43">
    <property type="entry name" value="HTH-TYPE TRANSCRIPTIONAL REPRESSOR YETL"/>
    <property type="match status" value="1"/>
</dbReference>
<name>A0ABS4PK92_9PSEU</name>
<dbReference type="InterPro" id="IPR039422">
    <property type="entry name" value="MarR/SlyA-like"/>
</dbReference>
<dbReference type="InterPro" id="IPR000835">
    <property type="entry name" value="HTH_MarR-typ"/>
</dbReference>